<dbReference type="PANTHER" id="PTHR13370:SF16">
    <property type="entry name" value="SITE-SPECIFIC DNA-METHYLTRANSFERASE (ADENINE-SPECIFIC)"/>
    <property type="match status" value="1"/>
</dbReference>
<dbReference type="InterPro" id="IPR002295">
    <property type="entry name" value="N4/N6-MTase_EcoPI_Mod-like"/>
</dbReference>
<evidence type="ECO:0000256" key="4">
    <source>
        <dbReference type="ARBA" id="ARBA00022679"/>
    </source>
</evidence>
<keyword evidence="5" id="KW-0949">S-adenosyl-L-methionine</keyword>
<dbReference type="InterPro" id="IPR029063">
    <property type="entry name" value="SAM-dependent_MTases_sf"/>
</dbReference>
<evidence type="ECO:0000256" key="6">
    <source>
        <dbReference type="ARBA" id="ARBA00047942"/>
    </source>
</evidence>
<dbReference type="PROSITE" id="PS00092">
    <property type="entry name" value="N6_MTASE"/>
    <property type="match status" value="1"/>
</dbReference>
<proteinExistence type="inferred from homology"/>
<keyword evidence="3 8" id="KW-0489">Methyltransferase</keyword>
<gene>
    <name evidence="8" type="ORF">SAMN05421829_10729</name>
</gene>
<accession>A0A1N6VV71</accession>
<dbReference type="AlphaFoldDB" id="A0A1N6VV71"/>
<dbReference type="InterPro" id="IPR002941">
    <property type="entry name" value="DNA_methylase_N4/N6"/>
</dbReference>
<dbReference type="GO" id="GO:0008170">
    <property type="term" value="F:N-methyltransferase activity"/>
    <property type="evidence" value="ECO:0007669"/>
    <property type="project" value="InterPro"/>
</dbReference>
<feature type="domain" description="DNA methylase N-4/N-6" evidence="7">
    <location>
        <begin position="209"/>
        <end position="529"/>
    </location>
</feature>
<dbReference type="EC" id="2.1.1.72" evidence="2"/>
<dbReference type="PRINTS" id="PR00506">
    <property type="entry name" value="D21N6MTFRASE"/>
</dbReference>
<keyword evidence="4 8" id="KW-0808">Transferase</keyword>
<evidence type="ECO:0000313" key="8">
    <source>
        <dbReference type="EMBL" id="SIQ81655.1"/>
    </source>
</evidence>
<comment type="similarity">
    <text evidence="1">Belongs to the N(4)/N(6)-methyltransferase family.</text>
</comment>
<dbReference type="STRING" id="34027.SAMN05421829_10729"/>
<sequence>MSKAPAAGSAATSAAESYLHDTTATLRPEVGLQQEFMKSRRPAREYCYDSSLDPALSWDENPGREQAEWLLGLIERCAIEGEAAVFASEQASADGRICVGNLAACVARLKDLSKPFLNWTGKAERAEIKVPTLPLFIHERHSTKAIIDGLSSYKSKGRTLELFGDPQLDLTDKLQAYEHKGPWTNRMILGDSLVVMNSLLEYEGLGGQVQMIYIDPPYGVKFGSNFQPFVRKRDVKHGADEQMTREPEMVRAYRDTWELGLHSYLTYLRDRLLLARELLTESGSVFVQISDDNLHHVRELMDEVYGASNFVAVITFSKTSSATSQLIASTVDYLLWFAKDKEKVKYRPLYLKKELGGDGATAYTRVHLSDGTKRAMTLDEKSEPSRLPEGARVYSLGDMTSQRPPGTFPVELAGRTFVPKRGYWKTGEDGMASLKKAGRLEIAGDTLRYVRYFNDFPYYPFANLWEDTGIAGFTSDKLYVVQTSPKVIQRCVLMTTDPGDLVLDPTCGSGTTAYVAEQWGRRWITADTSRVPLALARQRLLTATFPYYDLLDVKIGPRGGFVYKRKRNKKEEEVGGLVPHITLKSIANNEEPAMEVLVDRPEVAKNITRVTGPFTVEALMPAAVEIATQGEATPENAATEPGAAYGEGNDSGSHIDRMLRVLKLSRTLRLPENRVLVFDQVRAIDGFETLHAEAEEQNGSDKRVAVVFGPEDGAIGSETVYLAAEEAKDAGYAKLYFFGFAIQAKAREMLEDRSRKKLPCSFITVTPDVLMSDLLKTTRASEIFSVTGLPDVDVIELAQPSPSGAKLFRVRLKGLDIFNPATLETEAVEGENLPCWMLDTDYDGFSFFATQVFFPKTSAWDNLQKSLKAQFEAEVWAHLSGTESEPFELGSKRRIAVKVIDERGNELMVVRDLTPSRAAGGKA</sequence>
<dbReference type="SUPFAM" id="SSF53335">
    <property type="entry name" value="S-adenosyl-L-methionine-dependent methyltransferases"/>
    <property type="match status" value="1"/>
</dbReference>
<dbReference type="EMBL" id="FTMD01000007">
    <property type="protein sequence ID" value="SIQ81655.1"/>
    <property type="molecule type" value="Genomic_DNA"/>
</dbReference>
<comment type="catalytic activity">
    <reaction evidence="6">
        <text>a 2'-deoxyadenosine in DNA + S-adenosyl-L-methionine = an N(6)-methyl-2'-deoxyadenosine in DNA + S-adenosyl-L-homocysteine + H(+)</text>
        <dbReference type="Rhea" id="RHEA:15197"/>
        <dbReference type="Rhea" id="RHEA-COMP:12418"/>
        <dbReference type="Rhea" id="RHEA-COMP:12419"/>
        <dbReference type="ChEBI" id="CHEBI:15378"/>
        <dbReference type="ChEBI" id="CHEBI:57856"/>
        <dbReference type="ChEBI" id="CHEBI:59789"/>
        <dbReference type="ChEBI" id="CHEBI:90615"/>
        <dbReference type="ChEBI" id="CHEBI:90616"/>
        <dbReference type="EC" id="2.1.1.72"/>
    </reaction>
</comment>
<reference evidence="9" key="1">
    <citation type="submission" date="2017-01" db="EMBL/GenBank/DDBJ databases">
        <authorList>
            <person name="Varghese N."/>
            <person name="Submissions S."/>
        </authorList>
    </citation>
    <scope>NUCLEOTIDE SEQUENCE [LARGE SCALE GENOMIC DNA]</scope>
    <source>
        <strain evidence="9">ATCC 51758</strain>
    </source>
</reference>
<name>A0A1N6VV71_9RHOO</name>
<dbReference type="GO" id="GO:0005737">
    <property type="term" value="C:cytoplasm"/>
    <property type="evidence" value="ECO:0007669"/>
    <property type="project" value="TreeGrafter"/>
</dbReference>
<dbReference type="Pfam" id="PF01555">
    <property type="entry name" value="N6_N4_Mtase"/>
    <property type="match status" value="1"/>
</dbReference>
<dbReference type="GO" id="GO:0003677">
    <property type="term" value="F:DNA binding"/>
    <property type="evidence" value="ECO:0007669"/>
    <property type="project" value="InterPro"/>
</dbReference>
<dbReference type="Gene3D" id="3.40.50.150">
    <property type="entry name" value="Vaccinia Virus protein VP39"/>
    <property type="match status" value="1"/>
</dbReference>
<evidence type="ECO:0000256" key="5">
    <source>
        <dbReference type="ARBA" id="ARBA00022691"/>
    </source>
</evidence>
<evidence type="ECO:0000256" key="3">
    <source>
        <dbReference type="ARBA" id="ARBA00022603"/>
    </source>
</evidence>
<evidence type="ECO:0000313" key="9">
    <source>
        <dbReference type="Proteomes" id="UP000186819"/>
    </source>
</evidence>
<dbReference type="GO" id="GO:0032259">
    <property type="term" value="P:methylation"/>
    <property type="evidence" value="ECO:0007669"/>
    <property type="project" value="UniProtKB-KW"/>
</dbReference>
<dbReference type="OrthoDB" id="9816288at2"/>
<organism evidence="8 9">
    <name type="scientific">Aromatoleum tolulyticum</name>
    <dbReference type="NCBI Taxonomy" id="34027"/>
    <lineage>
        <taxon>Bacteria</taxon>
        <taxon>Pseudomonadati</taxon>
        <taxon>Pseudomonadota</taxon>
        <taxon>Betaproteobacteria</taxon>
        <taxon>Rhodocyclales</taxon>
        <taxon>Rhodocyclaceae</taxon>
        <taxon>Aromatoleum</taxon>
    </lineage>
</organism>
<dbReference type="GO" id="GO:0009007">
    <property type="term" value="F:site-specific DNA-methyltransferase (adenine-specific) activity"/>
    <property type="evidence" value="ECO:0007669"/>
    <property type="project" value="UniProtKB-EC"/>
</dbReference>
<dbReference type="RefSeq" id="WP_076602324.1">
    <property type="nucleotide sequence ID" value="NZ_FTMD01000007.1"/>
</dbReference>
<dbReference type="InterPro" id="IPR002052">
    <property type="entry name" value="DNA_methylase_N6_adenine_CS"/>
</dbReference>
<keyword evidence="9" id="KW-1185">Reference proteome</keyword>
<protein>
    <recommendedName>
        <fullName evidence="2">site-specific DNA-methyltransferase (adenine-specific)</fullName>
        <ecNumber evidence="2">2.1.1.72</ecNumber>
    </recommendedName>
</protein>
<evidence type="ECO:0000256" key="2">
    <source>
        <dbReference type="ARBA" id="ARBA00011900"/>
    </source>
</evidence>
<dbReference type="Proteomes" id="UP000186819">
    <property type="component" value="Unassembled WGS sequence"/>
</dbReference>
<dbReference type="PANTHER" id="PTHR13370">
    <property type="entry name" value="RNA METHYLASE-RELATED"/>
    <property type="match status" value="1"/>
</dbReference>
<evidence type="ECO:0000259" key="7">
    <source>
        <dbReference type="Pfam" id="PF01555"/>
    </source>
</evidence>
<evidence type="ECO:0000256" key="1">
    <source>
        <dbReference type="ARBA" id="ARBA00006594"/>
    </source>
</evidence>